<feature type="region of interest" description="Disordered" evidence="1">
    <location>
        <begin position="139"/>
        <end position="162"/>
    </location>
</feature>
<evidence type="ECO:0000256" key="1">
    <source>
        <dbReference type="SAM" id="MobiDB-lite"/>
    </source>
</evidence>
<dbReference type="AlphaFoldDB" id="A0A9W8JA70"/>
<comment type="caution">
    <text evidence="2">The sequence shown here is derived from an EMBL/GenBank/DDBJ whole genome shotgun (WGS) entry which is preliminary data.</text>
</comment>
<reference evidence="2" key="1">
    <citation type="submission" date="2022-06" db="EMBL/GenBank/DDBJ databases">
        <title>Genome Sequence of Candolleomyces eurysporus.</title>
        <authorList>
            <person name="Buettner E."/>
        </authorList>
    </citation>
    <scope>NUCLEOTIDE SEQUENCE</scope>
    <source>
        <strain evidence="2">VTCC 930004</strain>
    </source>
</reference>
<keyword evidence="3" id="KW-1185">Reference proteome</keyword>
<gene>
    <name evidence="2" type="ORF">H1R20_g6084</name>
</gene>
<name>A0A9W8JA70_9AGAR</name>
<feature type="region of interest" description="Disordered" evidence="1">
    <location>
        <begin position="32"/>
        <end position="51"/>
    </location>
</feature>
<feature type="non-terminal residue" evidence="2">
    <location>
        <position position="1"/>
    </location>
</feature>
<feature type="compositionally biased region" description="Polar residues" evidence="1">
    <location>
        <begin position="140"/>
        <end position="153"/>
    </location>
</feature>
<proteinExistence type="predicted"/>
<sequence>MLPFAGPPFDSLAHMVAVLTFRYRSKIGVRVRSRSKGSSKGGKGLKKMSSSAKLQGVSVATKRRVRLLQTFLQQKGKAGDEEVESDDDGYIRSSLALSSFTTTDLENERAEAERREKEMEMEFMDIDACYSGDSLREPSLRSTYASPSPINSAQDEESESERWEQCSNAVPCEAAVACTCPAGVVSGEEVTFSPVFIVAIGFKFVDPFGNSEVEEVTFSTELIEKFFVVVFVGEKIAFPTHLP</sequence>
<dbReference type="EMBL" id="JANBPK010000813">
    <property type="protein sequence ID" value="KAJ2931002.1"/>
    <property type="molecule type" value="Genomic_DNA"/>
</dbReference>
<dbReference type="OrthoDB" id="10489364at2759"/>
<organism evidence="2 3">
    <name type="scientific">Candolleomyces eurysporus</name>
    <dbReference type="NCBI Taxonomy" id="2828524"/>
    <lineage>
        <taxon>Eukaryota</taxon>
        <taxon>Fungi</taxon>
        <taxon>Dikarya</taxon>
        <taxon>Basidiomycota</taxon>
        <taxon>Agaricomycotina</taxon>
        <taxon>Agaricomycetes</taxon>
        <taxon>Agaricomycetidae</taxon>
        <taxon>Agaricales</taxon>
        <taxon>Agaricineae</taxon>
        <taxon>Psathyrellaceae</taxon>
        <taxon>Candolleomyces</taxon>
    </lineage>
</organism>
<protein>
    <submittedName>
        <fullName evidence="2">Uncharacterized protein</fullName>
    </submittedName>
</protein>
<evidence type="ECO:0000313" key="3">
    <source>
        <dbReference type="Proteomes" id="UP001140091"/>
    </source>
</evidence>
<dbReference type="Proteomes" id="UP001140091">
    <property type="component" value="Unassembled WGS sequence"/>
</dbReference>
<evidence type="ECO:0000313" key="2">
    <source>
        <dbReference type="EMBL" id="KAJ2931002.1"/>
    </source>
</evidence>
<accession>A0A9W8JA70</accession>